<keyword evidence="1" id="KW-0812">Transmembrane</keyword>
<feature type="transmembrane region" description="Helical" evidence="1">
    <location>
        <begin position="21"/>
        <end position="46"/>
    </location>
</feature>
<feature type="transmembrane region" description="Helical" evidence="1">
    <location>
        <begin position="66"/>
        <end position="83"/>
    </location>
</feature>
<proteinExistence type="predicted"/>
<evidence type="ECO:0000259" key="3">
    <source>
        <dbReference type="Pfam" id="PF23494"/>
    </source>
</evidence>
<evidence type="ECO:0000259" key="2">
    <source>
        <dbReference type="Pfam" id="PF23493"/>
    </source>
</evidence>
<dbReference type="GeneID" id="95376254"/>
<keyword evidence="1" id="KW-1133">Transmembrane helix</keyword>
<dbReference type="RefSeq" id="WP_042225776.1">
    <property type="nucleotide sequence ID" value="NZ_CP026520.1"/>
</dbReference>
<dbReference type="Pfam" id="PF23494">
    <property type="entry name" value="bPH_10"/>
    <property type="match status" value="1"/>
</dbReference>
<evidence type="ECO:0000256" key="1">
    <source>
        <dbReference type="SAM" id="Phobius"/>
    </source>
</evidence>
<dbReference type="EMBL" id="JAMDMJ010000029">
    <property type="protein sequence ID" value="MCY9598337.1"/>
    <property type="molecule type" value="Genomic_DNA"/>
</dbReference>
<reference evidence="5 6" key="1">
    <citation type="submission" date="2018-01" db="EMBL/GenBank/DDBJ databases">
        <title>The whole genome sequencing and assembly of Paenibacillus chitinolyticus KCCM 41400 strain.</title>
        <authorList>
            <person name="Kim J.-Y."/>
            <person name="Park M.-K."/>
            <person name="Lee Y.-J."/>
            <person name="Yi H."/>
            <person name="Bahn Y.-S."/>
            <person name="Kim J.F."/>
            <person name="Lee D.-W."/>
        </authorList>
    </citation>
    <scope>NUCLEOTIDE SEQUENCE [LARGE SCALE GENOMIC DNA]</scope>
    <source>
        <strain evidence="5 6">KCCM 41400</strain>
    </source>
</reference>
<organism evidence="5 6">
    <name type="scientific">Paenibacillus chitinolyticus</name>
    <dbReference type="NCBI Taxonomy" id="79263"/>
    <lineage>
        <taxon>Bacteria</taxon>
        <taxon>Bacillati</taxon>
        <taxon>Bacillota</taxon>
        <taxon>Bacilli</taxon>
        <taxon>Bacillales</taxon>
        <taxon>Paenibacillaceae</taxon>
        <taxon>Paenibacillus</taxon>
    </lineage>
</organism>
<dbReference type="InterPro" id="IPR056411">
    <property type="entry name" value="CysS_C"/>
</dbReference>
<reference evidence="4 7" key="2">
    <citation type="submission" date="2022-05" db="EMBL/GenBank/DDBJ databases">
        <title>Genome Sequencing of Bee-Associated Microbes.</title>
        <authorList>
            <person name="Dunlap C."/>
        </authorList>
    </citation>
    <scope>NUCLEOTIDE SEQUENCE [LARGE SCALE GENOMIC DNA]</scope>
    <source>
        <strain evidence="4 7">NRRL B-23120</strain>
    </source>
</reference>
<keyword evidence="1" id="KW-0472">Membrane</keyword>
<dbReference type="Proteomes" id="UP001527202">
    <property type="component" value="Unassembled WGS sequence"/>
</dbReference>
<protein>
    <submittedName>
        <fullName evidence="4">DUF308 domain-containing protein</fullName>
    </submittedName>
</protein>
<gene>
    <name evidence="4" type="ORF">M5X16_21555</name>
    <name evidence="5" type="ORF">PC41400_15685</name>
</gene>
<evidence type="ECO:0000313" key="4">
    <source>
        <dbReference type="EMBL" id="MCY9598337.1"/>
    </source>
</evidence>
<dbReference type="InterPro" id="IPR057798">
    <property type="entry name" value="PH_YqeB"/>
</dbReference>
<keyword evidence="7" id="KW-1185">Reference proteome</keyword>
<dbReference type="AlphaFoldDB" id="A0A410WXN1"/>
<dbReference type="KEGG" id="pchi:PC41400_15685"/>
<name>A0A410WXN1_9BACL</name>
<feature type="domain" description="YqeB PH" evidence="3">
    <location>
        <begin position="12"/>
        <end position="161"/>
    </location>
</feature>
<evidence type="ECO:0000313" key="6">
    <source>
        <dbReference type="Proteomes" id="UP000288943"/>
    </source>
</evidence>
<evidence type="ECO:0000313" key="7">
    <source>
        <dbReference type="Proteomes" id="UP001527202"/>
    </source>
</evidence>
<dbReference type="Proteomes" id="UP000288943">
    <property type="component" value="Chromosome"/>
</dbReference>
<dbReference type="Pfam" id="PF23493">
    <property type="entry name" value="CysS_C"/>
    <property type="match status" value="1"/>
</dbReference>
<feature type="domain" description="Cysteinyl-tRNA ligase anticodon binding" evidence="2">
    <location>
        <begin position="178"/>
        <end position="228"/>
    </location>
</feature>
<dbReference type="OrthoDB" id="5145029at2"/>
<accession>A0A410WXN1</accession>
<sequence>MTSFHTQPQQVTVGLDNASRIILLAGPVLLGGVLGYFIPSLARLALKLPWIPYQGPIEAITSFHGPWVSLVTALVGAAAGLWFTGEAFKEIVFVTLSEQEIQLKKNGRVQSIPKEAVRIVFMDGKQMVILGDGGRELARETYEAPAESLPAALQPFGYTWSGEGDPYKERYARWVPDMPGVSPPVNALLKAREQALQKKEKEEAADLRREIARLGVVVRDEGTRQYTRGTDEGRG</sequence>
<dbReference type="EMBL" id="CP026520">
    <property type="protein sequence ID" value="QAV19042.1"/>
    <property type="molecule type" value="Genomic_DNA"/>
</dbReference>
<evidence type="ECO:0000313" key="5">
    <source>
        <dbReference type="EMBL" id="QAV19042.1"/>
    </source>
</evidence>